<dbReference type="InterPro" id="IPR002129">
    <property type="entry name" value="PyrdxlP-dep_de-COase"/>
</dbReference>
<dbReference type="PANTHER" id="PTHR11999:SF70">
    <property type="entry name" value="MIP05841P"/>
    <property type="match status" value="1"/>
</dbReference>
<dbReference type="PANTHER" id="PTHR11999">
    <property type="entry name" value="GROUP II PYRIDOXAL-5-PHOSPHATE DECARBOXYLASE"/>
    <property type="match status" value="1"/>
</dbReference>
<evidence type="ECO:0000256" key="3">
    <source>
        <dbReference type="ARBA" id="ARBA00022898"/>
    </source>
</evidence>
<dbReference type="STRING" id="70667.A0A183T7U3"/>
<evidence type="ECO:0000256" key="4">
    <source>
        <dbReference type="ARBA" id="ARBA00023239"/>
    </source>
</evidence>
<dbReference type="InterPro" id="IPR015424">
    <property type="entry name" value="PyrdxlP-dep_Trfase"/>
</dbReference>
<dbReference type="InterPro" id="IPR015421">
    <property type="entry name" value="PyrdxlP-dep_Trfase_major"/>
</dbReference>
<keyword evidence="4 5" id="KW-0456">Lyase</keyword>
<dbReference type="AlphaFoldDB" id="A0A183T7U3"/>
<dbReference type="GO" id="GO:0005737">
    <property type="term" value="C:cytoplasm"/>
    <property type="evidence" value="ECO:0007669"/>
    <property type="project" value="TreeGrafter"/>
</dbReference>
<reference evidence="8" key="1">
    <citation type="submission" date="2016-06" db="UniProtKB">
        <authorList>
            <consortium name="WormBaseParasite"/>
        </authorList>
    </citation>
    <scope>IDENTIFICATION</scope>
</reference>
<dbReference type="WBParaSite" id="SSLN_0001301301-mRNA-1">
    <property type="protein sequence ID" value="SSLN_0001301301-mRNA-1"/>
    <property type="gene ID" value="SSLN_0001301301"/>
</dbReference>
<gene>
    <name evidence="6" type="ORF">SSLN_LOCUS12541</name>
</gene>
<dbReference type="Gene3D" id="3.40.640.10">
    <property type="entry name" value="Type I PLP-dependent aspartate aminotransferase-like (Major domain)"/>
    <property type="match status" value="1"/>
</dbReference>
<dbReference type="PRINTS" id="PR00800">
    <property type="entry name" value="YHDCRBOXLASE"/>
</dbReference>
<dbReference type="Proteomes" id="UP000275846">
    <property type="component" value="Unassembled WGS sequence"/>
</dbReference>
<keyword evidence="2" id="KW-0210">Decarboxylase</keyword>
<dbReference type="GO" id="GO:0019752">
    <property type="term" value="P:carboxylic acid metabolic process"/>
    <property type="evidence" value="ECO:0007669"/>
    <property type="project" value="InterPro"/>
</dbReference>
<dbReference type="EMBL" id="UYSU01037351">
    <property type="protein sequence ID" value="VDL98926.1"/>
    <property type="molecule type" value="Genomic_DNA"/>
</dbReference>
<protein>
    <submittedName>
        <fullName evidence="8">Aromatic-L-amino-acid decarboxylase</fullName>
    </submittedName>
</protein>
<comment type="similarity">
    <text evidence="5">Belongs to the group II decarboxylase family.</text>
</comment>
<dbReference type="Pfam" id="PF00282">
    <property type="entry name" value="Pyridoxal_deC"/>
    <property type="match status" value="1"/>
</dbReference>
<dbReference type="GO" id="GO:0006520">
    <property type="term" value="P:amino acid metabolic process"/>
    <property type="evidence" value="ECO:0007669"/>
    <property type="project" value="InterPro"/>
</dbReference>
<evidence type="ECO:0000256" key="5">
    <source>
        <dbReference type="RuleBase" id="RU000382"/>
    </source>
</evidence>
<keyword evidence="3 5" id="KW-0663">Pyridoxal phosphate</keyword>
<name>A0A183T7U3_SCHSO</name>
<proteinExistence type="inferred from homology"/>
<reference evidence="6 7" key="2">
    <citation type="submission" date="2018-11" db="EMBL/GenBank/DDBJ databases">
        <authorList>
            <consortium name="Pathogen Informatics"/>
        </authorList>
    </citation>
    <scope>NUCLEOTIDE SEQUENCE [LARGE SCALE GENOMIC DNA]</scope>
    <source>
        <strain evidence="6 7">NST_G2</strain>
    </source>
</reference>
<dbReference type="Gene3D" id="1.20.1340.10">
    <property type="entry name" value="dopa decarboxylase, N-terminal domain"/>
    <property type="match status" value="1"/>
</dbReference>
<dbReference type="GO" id="GO:0016831">
    <property type="term" value="F:carboxy-lyase activity"/>
    <property type="evidence" value="ECO:0007669"/>
    <property type="project" value="UniProtKB-KW"/>
</dbReference>
<organism evidence="8">
    <name type="scientific">Schistocephalus solidus</name>
    <name type="common">Tapeworm</name>
    <dbReference type="NCBI Taxonomy" id="70667"/>
    <lineage>
        <taxon>Eukaryota</taxon>
        <taxon>Metazoa</taxon>
        <taxon>Spiralia</taxon>
        <taxon>Lophotrochozoa</taxon>
        <taxon>Platyhelminthes</taxon>
        <taxon>Cestoda</taxon>
        <taxon>Eucestoda</taxon>
        <taxon>Diphyllobothriidea</taxon>
        <taxon>Diphyllobothriidae</taxon>
        <taxon>Schistocephalus</taxon>
    </lineage>
</organism>
<keyword evidence="7" id="KW-1185">Reference proteome</keyword>
<evidence type="ECO:0000313" key="8">
    <source>
        <dbReference type="WBParaSite" id="SSLN_0001301301-mRNA-1"/>
    </source>
</evidence>
<dbReference type="GO" id="GO:0030170">
    <property type="term" value="F:pyridoxal phosphate binding"/>
    <property type="evidence" value="ECO:0007669"/>
    <property type="project" value="InterPro"/>
</dbReference>
<evidence type="ECO:0000313" key="6">
    <source>
        <dbReference type="EMBL" id="VDL98926.1"/>
    </source>
</evidence>
<evidence type="ECO:0000256" key="1">
    <source>
        <dbReference type="ARBA" id="ARBA00001933"/>
    </source>
</evidence>
<dbReference type="OrthoDB" id="639767at2759"/>
<sequence length="153" mass="17227">MAEEEEYFKQMREQCTRAVDFVTDYLQGISRHRVCPDIEPGFLRPLLPAEASQKAESWDKIFEDVENILMRGVVHWQHPNFYAYVGVAHSYAALCADIISSAIGGVAFTWASSPVSTELEVLMLDWLAKIFGLPDFYLSHTDGGGIIQVSGYF</sequence>
<comment type="cofactor">
    <cofactor evidence="1 5">
        <name>pyridoxal 5'-phosphate</name>
        <dbReference type="ChEBI" id="CHEBI:597326"/>
    </cofactor>
</comment>
<accession>A0A183T7U3</accession>
<evidence type="ECO:0000313" key="7">
    <source>
        <dbReference type="Proteomes" id="UP000275846"/>
    </source>
</evidence>
<dbReference type="SUPFAM" id="SSF53383">
    <property type="entry name" value="PLP-dependent transferases"/>
    <property type="match status" value="1"/>
</dbReference>
<evidence type="ECO:0000256" key="2">
    <source>
        <dbReference type="ARBA" id="ARBA00022793"/>
    </source>
</evidence>
<dbReference type="InterPro" id="IPR010977">
    <property type="entry name" value="Aromatic_deC"/>
</dbReference>